<evidence type="ECO:0000313" key="4">
    <source>
        <dbReference type="EMBL" id="RGC35524.1"/>
    </source>
</evidence>
<keyword evidence="2" id="KW-0812">Transmembrane</keyword>
<proteinExistence type="predicted"/>
<dbReference type="Pfam" id="PF14285">
    <property type="entry name" value="DUF4367"/>
    <property type="match status" value="1"/>
</dbReference>
<gene>
    <name evidence="4" type="ORF">DWX41_00590</name>
</gene>
<name>A0A3E2X215_9FIRM</name>
<feature type="domain" description="DUF4367" evidence="3">
    <location>
        <begin position="221"/>
        <end position="330"/>
    </location>
</feature>
<organism evidence="4 5">
    <name type="scientific">Hungatella hathewayi</name>
    <dbReference type="NCBI Taxonomy" id="154046"/>
    <lineage>
        <taxon>Bacteria</taxon>
        <taxon>Bacillati</taxon>
        <taxon>Bacillota</taxon>
        <taxon>Clostridia</taxon>
        <taxon>Lachnospirales</taxon>
        <taxon>Lachnospiraceae</taxon>
        <taxon>Hungatella</taxon>
    </lineage>
</organism>
<dbReference type="GeneID" id="93336272"/>
<protein>
    <submittedName>
        <fullName evidence="4">DUF4367 domain-containing protein</fullName>
    </submittedName>
</protein>
<feature type="transmembrane region" description="Helical" evidence="2">
    <location>
        <begin position="148"/>
        <end position="168"/>
    </location>
</feature>
<reference evidence="4 5" key="1">
    <citation type="submission" date="2018-08" db="EMBL/GenBank/DDBJ databases">
        <title>A genome reference for cultivated species of the human gut microbiota.</title>
        <authorList>
            <person name="Zou Y."/>
            <person name="Xue W."/>
            <person name="Luo G."/>
        </authorList>
    </citation>
    <scope>NUCLEOTIDE SEQUENCE [LARGE SCALE GENOMIC DNA]</scope>
    <source>
        <strain evidence="4 5">AF19-21</strain>
    </source>
</reference>
<dbReference type="EMBL" id="QVIA01000001">
    <property type="protein sequence ID" value="RGC35524.1"/>
    <property type="molecule type" value="Genomic_DNA"/>
</dbReference>
<dbReference type="AlphaFoldDB" id="A0A3E2X215"/>
<comment type="caution">
    <text evidence="4">The sequence shown here is derived from an EMBL/GenBank/DDBJ whole genome shotgun (WGS) entry which is preliminary data.</text>
</comment>
<keyword evidence="2" id="KW-0472">Membrane</keyword>
<feature type="region of interest" description="Disordered" evidence="1">
    <location>
        <begin position="53"/>
        <end position="85"/>
    </location>
</feature>
<accession>A0A3E2X215</accession>
<sequence>MKQNKKLSLQEEVENAAERVERKIAENPDLKDIQVSGRMEAALLAEIQAYEKRRGQEHSTGENTAEFGEELAPNFTERTKDNPESFLSEEDREALRLGRELLKKKEDEPKLFEVNTEYHKHLNSDEKKGKKKEGRKTSVLRMPRGRRFIIAFAAVLVLVVGTSVTSVGSKSYLKILWEKIHGGQAMQVVNVKDMETQESEDGEEVTAYREIRERLGVVAVRLGSKPKDMYLSEYTIDEEQKRAQLFYSYNDEIIRYSIYLNNLDSSLSQKEEDTLIDSFVIENHNQNIDIKKYKKSNKYRFVAKFDYQGVYYQVKGVMEEDEFLGLIENLIFFD</sequence>
<dbReference type="RefSeq" id="WP_025653759.1">
    <property type="nucleotide sequence ID" value="NZ_QVIA01000001.1"/>
</dbReference>
<evidence type="ECO:0000313" key="5">
    <source>
        <dbReference type="Proteomes" id="UP000261111"/>
    </source>
</evidence>
<keyword evidence="2" id="KW-1133">Transmembrane helix</keyword>
<evidence type="ECO:0000256" key="2">
    <source>
        <dbReference type="SAM" id="Phobius"/>
    </source>
</evidence>
<dbReference type="Proteomes" id="UP000261111">
    <property type="component" value="Unassembled WGS sequence"/>
</dbReference>
<dbReference type="InterPro" id="IPR025377">
    <property type="entry name" value="DUF4367"/>
</dbReference>
<evidence type="ECO:0000259" key="3">
    <source>
        <dbReference type="Pfam" id="PF14285"/>
    </source>
</evidence>
<evidence type="ECO:0000256" key="1">
    <source>
        <dbReference type="SAM" id="MobiDB-lite"/>
    </source>
</evidence>